<evidence type="ECO:0000256" key="1">
    <source>
        <dbReference type="SAM" id="Phobius"/>
    </source>
</evidence>
<keyword evidence="1" id="KW-0472">Membrane</keyword>
<reference evidence="2 3" key="1">
    <citation type="journal article" date="2020" name="Biotechnol. Biofuels">
        <title>New insights from the biogas microbiome by comprehensive genome-resolved metagenomics of nearly 1600 species originating from multiple anaerobic digesters.</title>
        <authorList>
            <person name="Campanaro S."/>
            <person name="Treu L."/>
            <person name="Rodriguez-R L.M."/>
            <person name="Kovalovszki A."/>
            <person name="Ziels R.M."/>
            <person name="Maus I."/>
            <person name="Zhu X."/>
            <person name="Kougias P.G."/>
            <person name="Basile A."/>
            <person name="Luo G."/>
            <person name="Schluter A."/>
            <person name="Konstantinidis K.T."/>
            <person name="Angelidaki I."/>
        </authorList>
    </citation>
    <scope>NUCLEOTIDE SEQUENCE [LARGE SCALE GENOMIC DNA]</scope>
    <source>
        <strain evidence="2">AS06rmzACSIP_421</strain>
    </source>
</reference>
<gene>
    <name evidence="2" type="ORF">GX618_03230</name>
</gene>
<dbReference type="InterPro" id="IPR014717">
    <property type="entry name" value="Transl_elong_EF1B/ribsomal_bS6"/>
</dbReference>
<organism evidence="2 3">
    <name type="scientific">Candidatus Dojkabacteria bacterium</name>
    <dbReference type="NCBI Taxonomy" id="2099670"/>
    <lineage>
        <taxon>Bacteria</taxon>
        <taxon>Candidatus Dojkabacteria</taxon>
    </lineage>
</organism>
<accession>A0A847EU05</accession>
<feature type="transmembrane region" description="Helical" evidence="1">
    <location>
        <begin position="27"/>
        <end position="46"/>
    </location>
</feature>
<evidence type="ECO:0000313" key="3">
    <source>
        <dbReference type="Proteomes" id="UP000554004"/>
    </source>
</evidence>
<dbReference type="AlphaFoldDB" id="A0A847EU05"/>
<dbReference type="EMBL" id="JAAZAL010000114">
    <property type="protein sequence ID" value="NLE31261.1"/>
    <property type="molecule type" value="Genomic_DNA"/>
</dbReference>
<keyword evidence="1" id="KW-0812">Transmembrane</keyword>
<evidence type="ECO:0000313" key="2">
    <source>
        <dbReference type="EMBL" id="NLE31261.1"/>
    </source>
</evidence>
<name>A0A847EU05_9BACT</name>
<protein>
    <submittedName>
        <fullName evidence="2">Uncharacterized protein</fullName>
    </submittedName>
</protein>
<dbReference type="Proteomes" id="UP000554004">
    <property type="component" value="Unassembled WGS sequence"/>
</dbReference>
<sequence length="209" mass="23220">MGTLENSERKVEYVKIAKKGESKKSEMIFTGLTYIAAILLIVFAIVPTIKTVQRIDSEIKSKKATTEALKSKLAALTSLDGQYSANKETFDGITLIFPNNEDFSLFLANIDSIVSRNAFALNSIGFSKIRQRSQESTLDFAVLKPYAISLNVVGNKSGLIPFLNDLEALPMYPVIESISYSNQTDDQGNTNYSISLRAYNIEEVNFYSQ</sequence>
<comment type="caution">
    <text evidence="2">The sequence shown here is derived from an EMBL/GenBank/DDBJ whole genome shotgun (WGS) entry which is preliminary data.</text>
</comment>
<keyword evidence="1" id="KW-1133">Transmembrane helix</keyword>
<proteinExistence type="predicted"/>
<dbReference type="Gene3D" id="3.30.70.60">
    <property type="match status" value="1"/>
</dbReference>